<accession>A0ABX2F3I8</accession>
<keyword evidence="4" id="KW-0472">Membrane</keyword>
<dbReference type="InterPro" id="IPR027417">
    <property type="entry name" value="P-loop_NTPase"/>
</dbReference>
<proteinExistence type="predicted"/>
<name>A0ABX2F3I8_9PSEU</name>
<dbReference type="GO" id="GO:0051301">
    <property type="term" value="P:cell division"/>
    <property type="evidence" value="ECO:0007669"/>
    <property type="project" value="UniProtKB-KW"/>
</dbReference>
<keyword evidence="4" id="KW-0812">Transmembrane</keyword>
<feature type="binding site" evidence="1">
    <location>
        <begin position="401"/>
        <end position="408"/>
    </location>
    <ligand>
        <name>ATP</name>
        <dbReference type="ChEBI" id="CHEBI:30616"/>
    </ligand>
</feature>
<feature type="transmembrane region" description="Helical" evidence="4">
    <location>
        <begin position="160"/>
        <end position="185"/>
    </location>
</feature>
<sequence length="751" mass="83306">MTDGTTPGGDRPEELANVHYLPHRPPADPAGQVLDAELISEEEYQQRRPSQKALALQRIEAYRRDVTVVVHVVRTVATHQRTLRVVKALARNVSYPVAGAGMVLRHWRDTHGSARYERLLNDAEQSRDQEALREWEARAVAEKQRRHQRMMDWIDSPARVVKALATAAFSVAALLLALGVILAISREDISQVTGPITAVIDAVAFVVWVATAYGIVLVTGATTGVLVYLWHKGRRHSTWEPEWLHTPEQRAESFAVIDESMLTRALTHCKVTSLTKALKEGQQLEFVVLPRQQGGGTYVQVRLPFGCAASDFLDPKRVELLAGNLGRHKHEVYPQRQPKADARVLDLWVADAGTMDKPAPPWPLQFNGEFDVFRDRLPIGVTMRGEQIEQGMLNRHGLIGAVSKQGKTAFMRLKALGLALDPTVELRIADLKGDGDWSMFEPRAHTLIEGSAVEQTEATCVMLEDLVEEMQRRYEAKRAAGIRGNITRELSRQPGSGFHPIYAFVDEVQVLYAEQHPIGGTKADARAWRAAKRLHDQARAVNIHLYQATQRPDDRTLPVAVREGAHVRASLYVPNHPTAKLVLADAADMGARPQDLRPGRDAGTVVLTGEVDDIPDGMAFVISKSHYVSTQDAYGVIDRAMQILEQHGRTIGHDDADDGEPQRDPLTDIATVIGDLPKMRTQEVLQRLTELHRITYGGWELGDLKQYLTEYHAAPYKTDGKMHVSADLVHTALAERDRSGGADGEQAGVDA</sequence>
<dbReference type="Gene3D" id="3.40.50.300">
    <property type="entry name" value="P-loop containing nucleotide triphosphate hydrolases"/>
    <property type="match status" value="1"/>
</dbReference>
<organism evidence="6 7">
    <name type="scientific">Kibdelosporangium persicum</name>
    <dbReference type="NCBI Taxonomy" id="2698649"/>
    <lineage>
        <taxon>Bacteria</taxon>
        <taxon>Bacillati</taxon>
        <taxon>Actinomycetota</taxon>
        <taxon>Actinomycetes</taxon>
        <taxon>Pseudonocardiales</taxon>
        <taxon>Pseudonocardiaceae</taxon>
        <taxon>Kibdelosporangium</taxon>
    </lineage>
</organism>
<feature type="region of interest" description="Disordered" evidence="3">
    <location>
        <begin position="1"/>
        <end position="30"/>
    </location>
</feature>
<reference evidence="6 7" key="1">
    <citation type="submission" date="2020-01" db="EMBL/GenBank/DDBJ databases">
        <title>Kibdelosporangium persica a novel Actinomycetes from a hot desert in Iran.</title>
        <authorList>
            <person name="Safaei N."/>
            <person name="Zaburannyi N."/>
            <person name="Mueller R."/>
            <person name="Wink J."/>
        </authorList>
    </citation>
    <scope>NUCLEOTIDE SEQUENCE [LARGE SCALE GENOMIC DNA]</scope>
    <source>
        <strain evidence="6 7">4NS15</strain>
    </source>
</reference>
<feature type="transmembrane region" description="Helical" evidence="4">
    <location>
        <begin position="205"/>
        <end position="230"/>
    </location>
</feature>
<evidence type="ECO:0000313" key="7">
    <source>
        <dbReference type="Proteomes" id="UP000763557"/>
    </source>
</evidence>
<keyword evidence="1" id="KW-0067">ATP-binding</keyword>
<keyword evidence="6" id="KW-0132">Cell division</keyword>
<gene>
    <name evidence="6" type="ORF">GC106_31170</name>
</gene>
<keyword evidence="4" id="KW-1133">Transmembrane helix</keyword>
<keyword evidence="1" id="KW-0547">Nucleotide-binding</keyword>
<evidence type="ECO:0000259" key="5">
    <source>
        <dbReference type="PROSITE" id="PS50901"/>
    </source>
</evidence>
<comment type="caution">
    <text evidence="6">The sequence shown here is derived from an EMBL/GenBank/DDBJ whole genome shotgun (WGS) entry which is preliminary data.</text>
</comment>
<dbReference type="Proteomes" id="UP000763557">
    <property type="component" value="Unassembled WGS sequence"/>
</dbReference>
<feature type="domain" description="FtsK" evidence="5">
    <location>
        <begin position="376"/>
        <end position="580"/>
    </location>
</feature>
<dbReference type="EMBL" id="JAAATY010000008">
    <property type="protein sequence ID" value="NRN65901.1"/>
    <property type="molecule type" value="Genomic_DNA"/>
</dbReference>
<dbReference type="RefSeq" id="WP_173130899.1">
    <property type="nucleotide sequence ID" value="NZ_CBCSGW010000058.1"/>
</dbReference>
<evidence type="ECO:0000256" key="1">
    <source>
        <dbReference type="PROSITE-ProRule" id="PRU00289"/>
    </source>
</evidence>
<feature type="coiled-coil region" evidence="2">
    <location>
        <begin position="453"/>
        <end position="480"/>
    </location>
</feature>
<dbReference type="InterPro" id="IPR002543">
    <property type="entry name" value="FtsK_dom"/>
</dbReference>
<evidence type="ECO:0000313" key="6">
    <source>
        <dbReference type="EMBL" id="NRN65901.1"/>
    </source>
</evidence>
<protein>
    <submittedName>
        <fullName evidence="6">Cell division protein FtsK</fullName>
    </submittedName>
</protein>
<dbReference type="SUPFAM" id="SSF52540">
    <property type="entry name" value="P-loop containing nucleoside triphosphate hydrolases"/>
    <property type="match status" value="1"/>
</dbReference>
<evidence type="ECO:0000256" key="4">
    <source>
        <dbReference type="SAM" id="Phobius"/>
    </source>
</evidence>
<dbReference type="PROSITE" id="PS50901">
    <property type="entry name" value="FTSK"/>
    <property type="match status" value="1"/>
</dbReference>
<keyword evidence="6" id="KW-0131">Cell cycle</keyword>
<keyword evidence="2" id="KW-0175">Coiled coil</keyword>
<keyword evidence="7" id="KW-1185">Reference proteome</keyword>
<evidence type="ECO:0000256" key="3">
    <source>
        <dbReference type="SAM" id="MobiDB-lite"/>
    </source>
</evidence>
<evidence type="ECO:0000256" key="2">
    <source>
        <dbReference type="SAM" id="Coils"/>
    </source>
</evidence>